<comment type="caution">
    <text evidence="1">The sequence shown here is derived from an EMBL/GenBank/DDBJ whole genome shotgun (WGS) entry which is preliminary data.</text>
</comment>
<accession>A0ABV0VAU3</accession>
<dbReference type="Proteomes" id="UP001482620">
    <property type="component" value="Unassembled WGS sequence"/>
</dbReference>
<evidence type="ECO:0000313" key="2">
    <source>
        <dbReference type="Proteomes" id="UP001482620"/>
    </source>
</evidence>
<evidence type="ECO:0000313" key="1">
    <source>
        <dbReference type="EMBL" id="MEQ2254445.1"/>
    </source>
</evidence>
<gene>
    <name evidence="1" type="ORF">ILYODFUR_003855</name>
</gene>
<organism evidence="1 2">
    <name type="scientific">Ilyodon furcidens</name>
    <name type="common">goldbreast splitfin</name>
    <dbReference type="NCBI Taxonomy" id="33524"/>
    <lineage>
        <taxon>Eukaryota</taxon>
        <taxon>Metazoa</taxon>
        <taxon>Chordata</taxon>
        <taxon>Craniata</taxon>
        <taxon>Vertebrata</taxon>
        <taxon>Euteleostomi</taxon>
        <taxon>Actinopterygii</taxon>
        <taxon>Neopterygii</taxon>
        <taxon>Teleostei</taxon>
        <taxon>Neoteleostei</taxon>
        <taxon>Acanthomorphata</taxon>
        <taxon>Ovalentaria</taxon>
        <taxon>Atherinomorphae</taxon>
        <taxon>Cyprinodontiformes</taxon>
        <taxon>Goodeidae</taxon>
        <taxon>Ilyodon</taxon>
    </lineage>
</organism>
<reference evidence="1 2" key="1">
    <citation type="submission" date="2021-06" db="EMBL/GenBank/DDBJ databases">
        <authorList>
            <person name="Palmer J.M."/>
        </authorList>
    </citation>
    <scope>NUCLEOTIDE SEQUENCE [LARGE SCALE GENOMIC DNA]</scope>
    <source>
        <strain evidence="2">if_2019</strain>
        <tissue evidence="1">Muscle</tissue>
    </source>
</reference>
<dbReference type="EMBL" id="JAHRIQ010104473">
    <property type="protein sequence ID" value="MEQ2254445.1"/>
    <property type="molecule type" value="Genomic_DNA"/>
</dbReference>
<keyword evidence="2" id="KW-1185">Reference proteome</keyword>
<protein>
    <submittedName>
        <fullName evidence="1">Uncharacterized protein</fullName>
    </submittedName>
</protein>
<proteinExistence type="predicted"/>
<sequence length="130" mass="14422">MSRSSKRTTWKGAGAAWNELMSSTCGHFREMPGEDRASVKRTVWQRPERSSMLAHRSLTATGTGLLVLEQNNSVDDLYYNIILENLIQSAPRMSIWSTSLFNFLPAGNPLMTKATVLFGNGTKACNTHIS</sequence>
<name>A0ABV0VAU3_9TELE</name>